<reference evidence="1 2" key="1">
    <citation type="journal article" date="2018" name="Mol. Plant">
        <title>The genome of Artemisia annua provides insight into the evolution of Asteraceae family and artemisinin biosynthesis.</title>
        <authorList>
            <person name="Shen Q."/>
            <person name="Zhang L."/>
            <person name="Liao Z."/>
            <person name="Wang S."/>
            <person name="Yan T."/>
            <person name="Shi P."/>
            <person name="Liu M."/>
            <person name="Fu X."/>
            <person name="Pan Q."/>
            <person name="Wang Y."/>
            <person name="Lv Z."/>
            <person name="Lu X."/>
            <person name="Zhang F."/>
            <person name="Jiang W."/>
            <person name="Ma Y."/>
            <person name="Chen M."/>
            <person name="Hao X."/>
            <person name="Li L."/>
            <person name="Tang Y."/>
            <person name="Lv G."/>
            <person name="Zhou Y."/>
            <person name="Sun X."/>
            <person name="Brodelius P.E."/>
            <person name="Rose J.K.C."/>
            <person name="Tang K."/>
        </authorList>
    </citation>
    <scope>NUCLEOTIDE SEQUENCE [LARGE SCALE GENOMIC DNA]</scope>
    <source>
        <strain evidence="2">cv. Huhao1</strain>
        <tissue evidence="1">Leaf</tissue>
    </source>
</reference>
<keyword evidence="2" id="KW-1185">Reference proteome</keyword>
<name>A0A2U1N9I3_ARTAN</name>
<sequence length="163" mass="17159">MMIPPPLASLMRMHNLCSKTDAFEGIYSCPGNPSSFLFLEKGLQVSSKSDSSISSKFCCLGLTIIQQSEDCFEAKPSDAVHKVTGTNLIAESTGCTTADASVGPFSTTGSTFSKLTTPNADTFIESDLDCVTRGAAILDEMNGFNTPSLLLVACVSPILSLSL</sequence>
<dbReference type="Proteomes" id="UP000245207">
    <property type="component" value="Unassembled WGS sequence"/>
</dbReference>
<dbReference type="EMBL" id="PKPP01003295">
    <property type="protein sequence ID" value="PWA70161.1"/>
    <property type="molecule type" value="Genomic_DNA"/>
</dbReference>
<dbReference type="AlphaFoldDB" id="A0A2U1N9I3"/>
<protein>
    <submittedName>
        <fullName evidence="1">Uncharacterized protein</fullName>
    </submittedName>
</protein>
<evidence type="ECO:0000313" key="2">
    <source>
        <dbReference type="Proteomes" id="UP000245207"/>
    </source>
</evidence>
<gene>
    <name evidence="1" type="ORF">CTI12_AA291280</name>
</gene>
<proteinExistence type="predicted"/>
<comment type="caution">
    <text evidence="1">The sequence shown here is derived from an EMBL/GenBank/DDBJ whole genome shotgun (WGS) entry which is preliminary data.</text>
</comment>
<accession>A0A2U1N9I3</accession>
<organism evidence="1 2">
    <name type="scientific">Artemisia annua</name>
    <name type="common">Sweet wormwood</name>
    <dbReference type="NCBI Taxonomy" id="35608"/>
    <lineage>
        <taxon>Eukaryota</taxon>
        <taxon>Viridiplantae</taxon>
        <taxon>Streptophyta</taxon>
        <taxon>Embryophyta</taxon>
        <taxon>Tracheophyta</taxon>
        <taxon>Spermatophyta</taxon>
        <taxon>Magnoliopsida</taxon>
        <taxon>eudicotyledons</taxon>
        <taxon>Gunneridae</taxon>
        <taxon>Pentapetalae</taxon>
        <taxon>asterids</taxon>
        <taxon>campanulids</taxon>
        <taxon>Asterales</taxon>
        <taxon>Asteraceae</taxon>
        <taxon>Asteroideae</taxon>
        <taxon>Anthemideae</taxon>
        <taxon>Artemisiinae</taxon>
        <taxon>Artemisia</taxon>
    </lineage>
</organism>
<evidence type="ECO:0000313" key="1">
    <source>
        <dbReference type="EMBL" id="PWA70161.1"/>
    </source>
</evidence>